<dbReference type="Gene3D" id="1.10.10.10">
    <property type="entry name" value="Winged helix-like DNA-binding domain superfamily/Winged helix DNA-binding domain"/>
    <property type="match status" value="2"/>
</dbReference>
<dbReference type="Proteomes" id="UP000320475">
    <property type="component" value="Unassembled WGS sequence"/>
</dbReference>
<dbReference type="InterPro" id="IPR036390">
    <property type="entry name" value="WH_DNA-bd_sf"/>
</dbReference>
<name>A0A507DAD2_9FUNG</name>
<keyword evidence="6" id="KW-0862">Zinc</keyword>
<dbReference type="Gene3D" id="2.30.29.30">
    <property type="entry name" value="Pleckstrin-homology domain (PH domain)/Phosphotyrosine-binding domain (PTB)"/>
    <property type="match status" value="1"/>
</dbReference>
<keyword evidence="7 10" id="KW-0653">Protein transport</keyword>
<evidence type="ECO:0000313" key="17">
    <source>
        <dbReference type="Proteomes" id="UP000320475"/>
    </source>
</evidence>
<comment type="subcellular location">
    <subcellularLocation>
        <location evidence="10">Cytoplasm</location>
    </subcellularLocation>
    <subcellularLocation>
        <location evidence="10">Endosome</location>
    </subcellularLocation>
</comment>
<protein>
    <recommendedName>
        <fullName evidence="10">Vacuolar protein-sorting-associated protein 36</fullName>
    </recommendedName>
    <alternativeName>
        <fullName evidence="10">ESCRT-II complex subunit VPS36</fullName>
    </alternativeName>
</protein>
<dbReference type="PROSITE" id="PS51495">
    <property type="entry name" value="GLUE"/>
    <property type="match status" value="1"/>
</dbReference>
<gene>
    <name evidence="14" type="ORF">SeLEV6574_g01914</name>
    <name evidence="15" type="ORF">SeMB42_g01930</name>
</gene>
<comment type="function">
    <text evidence="10">Component of the ESCRT-II complex (endosomal sorting complex required for transport II), which is required for multivesicular body (MVB) formation and sorting of endosomal cargo proteins into MVBs.</text>
</comment>
<dbReference type="EMBL" id="QEAN01000054">
    <property type="protein sequence ID" value="TPX51420.1"/>
    <property type="molecule type" value="Genomic_DNA"/>
</dbReference>
<dbReference type="OrthoDB" id="271448at2759"/>
<evidence type="ECO:0000256" key="11">
    <source>
        <dbReference type="SAM" id="MobiDB-lite"/>
    </source>
</evidence>
<evidence type="ECO:0000259" key="13">
    <source>
        <dbReference type="PROSITE" id="PS51495"/>
    </source>
</evidence>
<feature type="region of interest" description="Disordered" evidence="11">
    <location>
        <begin position="150"/>
        <end position="179"/>
    </location>
</feature>
<dbReference type="GO" id="GO:0008270">
    <property type="term" value="F:zinc ion binding"/>
    <property type="evidence" value="ECO:0007669"/>
    <property type="project" value="UniProtKB-KW"/>
</dbReference>
<comment type="caution">
    <text evidence="14">The sequence shown here is derived from an EMBL/GenBank/DDBJ whole genome shotgun (WGS) entry which is preliminary data.</text>
</comment>
<evidence type="ECO:0000256" key="10">
    <source>
        <dbReference type="RuleBase" id="RU367095"/>
    </source>
</evidence>
<evidence type="ECO:0000313" key="16">
    <source>
        <dbReference type="Proteomes" id="UP000317494"/>
    </source>
</evidence>
<evidence type="ECO:0000256" key="1">
    <source>
        <dbReference type="ARBA" id="ARBA00009697"/>
    </source>
</evidence>
<dbReference type="GO" id="GO:0043328">
    <property type="term" value="P:protein transport to vacuole involved in ubiquitin-dependent protein catabolic process via the multivesicular body sorting pathway"/>
    <property type="evidence" value="ECO:0007669"/>
    <property type="project" value="UniProtKB-UniRule"/>
</dbReference>
<feature type="region of interest" description="Disordered" evidence="11">
    <location>
        <begin position="210"/>
        <end position="229"/>
    </location>
</feature>
<dbReference type="Gene3D" id="6.10.140.260">
    <property type="match status" value="1"/>
</dbReference>
<comment type="similarity">
    <text evidence="1 10">Belongs to the VPS36 family.</text>
</comment>
<evidence type="ECO:0000256" key="4">
    <source>
        <dbReference type="ARBA" id="ARBA00022753"/>
    </source>
</evidence>
<feature type="region of interest" description="Disordered" evidence="11">
    <location>
        <begin position="106"/>
        <end position="127"/>
    </location>
</feature>
<keyword evidence="10" id="KW-0963">Cytoplasm</keyword>
<evidence type="ECO:0000256" key="3">
    <source>
        <dbReference type="ARBA" id="ARBA00022723"/>
    </source>
</evidence>
<dbReference type="STRING" id="286115.A0A507DAD2"/>
<dbReference type="GO" id="GO:0043130">
    <property type="term" value="F:ubiquitin binding"/>
    <property type="evidence" value="ECO:0007669"/>
    <property type="project" value="UniProtKB-UniRule"/>
</dbReference>
<dbReference type="InterPro" id="IPR036388">
    <property type="entry name" value="WH-like_DNA-bd_sf"/>
</dbReference>
<dbReference type="GO" id="GO:0000814">
    <property type="term" value="C:ESCRT II complex"/>
    <property type="evidence" value="ECO:0007669"/>
    <property type="project" value="UniProtKB-UniRule"/>
</dbReference>
<evidence type="ECO:0000256" key="5">
    <source>
        <dbReference type="ARBA" id="ARBA00022771"/>
    </source>
</evidence>
<comment type="subunit">
    <text evidence="10">Component of the endosomal sorting complex required for transport II (ESCRT-II).</text>
</comment>
<evidence type="ECO:0000313" key="14">
    <source>
        <dbReference type="EMBL" id="TPX48639.1"/>
    </source>
</evidence>
<proteinExistence type="inferred from homology"/>
<dbReference type="InterPro" id="IPR001876">
    <property type="entry name" value="Znf_RanBP2"/>
</dbReference>
<sequence>MKQLALDAYADPLTLSSALRPLLVPGETILLQQRDVGLYDGNKRLWSHDKGVAYISTHRILWVPDDAAHQLTSTAIAIPLSCIVKMEPMPAFVTQSPKIALHLTPTRGSQHTTTTTTTPSHLQPPNPPDAWPCPICSTPNRSTDAKCSECGVKKSGPPPSPLSTTVPSPQRIPTAPTPPPNGNPCKACTFINQPDTIQCIVCATPLDSLPSSEHASHPTLTPHAQHASTQPLPHLVLKLSFRSLGMPAFAKALRSAVQRREWEPISEPHTPSASAPTKVELMSGIGSIMRNVDQSRAAVTSSLSEAFRDLDALMHKASDMVSLAESISARLSAASSASDDSSEMTTFREYLLDLGIASPVTKKAAGNMYDQELARQLAEFLERVLPRSGGMMALVDVYCIFNRARGVALVSPEDLIRACQLFEKLALPYRLRRFDSGLLVLQSQTHHDDDTIRRVRERVQQATINRGGGLTAIQLATAEKISVMLAREQLLMTEARAWICRDDSVEGLRFYDNLIGSI</sequence>
<dbReference type="InterPro" id="IPR021648">
    <property type="entry name" value="GLUE_dom"/>
</dbReference>
<keyword evidence="8" id="KW-0175">Coiled coil</keyword>
<evidence type="ECO:0000259" key="12">
    <source>
        <dbReference type="PROSITE" id="PS50199"/>
    </source>
</evidence>
<evidence type="ECO:0000313" key="15">
    <source>
        <dbReference type="EMBL" id="TPX51420.1"/>
    </source>
</evidence>
<dbReference type="GO" id="GO:0031902">
    <property type="term" value="C:late endosome membrane"/>
    <property type="evidence" value="ECO:0007669"/>
    <property type="project" value="UniProtKB-UniRule"/>
</dbReference>
<evidence type="ECO:0000256" key="9">
    <source>
        <dbReference type="PROSITE-ProRule" id="PRU00322"/>
    </source>
</evidence>
<dbReference type="PROSITE" id="PS01358">
    <property type="entry name" value="ZF_RANBP2_1"/>
    <property type="match status" value="1"/>
</dbReference>
<dbReference type="InterPro" id="IPR040608">
    <property type="entry name" value="Snf8/Vps36"/>
</dbReference>
<keyword evidence="5 9" id="KW-0863">Zinc-finger</keyword>
<dbReference type="Pfam" id="PF11605">
    <property type="entry name" value="Vps36_ESCRT-II"/>
    <property type="match status" value="1"/>
</dbReference>
<evidence type="ECO:0000256" key="2">
    <source>
        <dbReference type="ARBA" id="ARBA00022448"/>
    </source>
</evidence>
<dbReference type="Proteomes" id="UP000317494">
    <property type="component" value="Unassembled WGS sequence"/>
</dbReference>
<feature type="compositionally biased region" description="Low complexity" evidence="11">
    <location>
        <begin position="162"/>
        <end position="174"/>
    </location>
</feature>
<keyword evidence="16" id="KW-1185">Reference proteome</keyword>
<dbReference type="PANTHER" id="PTHR13128">
    <property type="entry name" value="VACUOLAR PROTEIN-SORTING-ASSOCIATED PROTEIN 36"/>
    <property type="match status" value="1"/>
</dbReference>
<dbReference type="SUPFAM" id="SSF46785">
    <property type="entry name" value="Winged helix' DNA-binding domain"/>
    <property type="match status" value="1"/>
</dbReference>
<dbReference type="SUPFAM" id="SSF50729">
    <property type="entry name" value="PH domain-like"/>
    <property type="match status" value="1"/>
</dbReference>
<organism evidence="14 17">
    <name type="scientific">Synchytrium endobioticum</name>
    <dbReference type="NCBI Taxonomy" id="286115"/>
    <lineage>
        <taxon>Eukaryota</taxon>
        <taxon>Fungi</taxon>
        <taxon>Fungi incertae sedis</taxon>
        <taxon>Chytridiomycota</taxon>
        <taxon>Chytridiomycota incertae sedis</taxon>
        <taxon>Chytridiomycetes</taxon>
        <taxon>Synchytriales</taxon>
        <taxon>Synchytriaceae</taxon>
        <taxon>Synchytrium</taxon>
    </lineage>
</organism>
<accession>A0A507DAD2</accession>
<feature type="domain" description="RanBP2-type" evidence="12">
    <location>
        <begin position="127"/>
        <end position="156"/>
    </location>
</feature>
<keyword evidence="4 10" id="KW-0967">Endosome</keyword>
<evidence type="ECO:0000256" key="6">
    <source>
        <dbReference type="ARBA" id="ARBA00022833"/>
    </source>
</evidence>
<dbReference type="Pfam" id="PF04157">
    <property type="entry name" value="EAP30"/>
    <property type="match status" value="1"/>
</dbReference>
<dbReference type="PANTHER" id="PTHR13128:SF12">
    <property type="entry name" value="VACUOLAR PROTEIN-SORTING-ASSOCIATED PROTEIN 36"/>
    <property type="match status" value="1"/>
</dbReference>
<dbReference type="EMBL" id="QEAM01000048">
    <property type="protein sequence ID" value="TPX48639.1"/>
    <property type="molecule type" value="Genomic_DNA"/>
</dbReference>
<dbReference type="FunFam" id="1.10.10.10:FF:000165">
    <property type="entry name" value="Vacuolar protein sorting protein (Vps36)"/>
    <property type="match status" value="1"/>
</dbReference>
<dbReference type="GO" id="GO:0032266">
    <property type="term" value="F:phosphatidylinositol-3-phosphate binding"/>
    <property type="evidence" value="ECO:0007669"/>
    <property type="project" value="UniProtKB-UniRule"/>
</dbReference>
<dbReference type="InterPro" id="IPR011993">
    <property type="entry name" value="PH-like_dom_sf"/>
</dbReference>
<feature type="domain" description="GLUE N-terminal" evidence="13">
    <location>
        <begin position="13"/>
        <end position="269"/>
    </location>
</feature>
<dbReference type="InterPro" id="IPR037855">
    <property type="entry name" value="Vps36"/>
</dbReference>
<dbReference type="SMART" id="SM00547">
    <property type="entry name" value="ZnF_RBZ"/>
    <property type="match status" value="2"/>
</dbReference>
<reference evidence="16 17" key="1">
    <citation type="journal article" date="2019" name="Sci. Rep.">
        <title>Comparative genomics of chytrid fungi reveal insights into the obligate biotrophic and pathogenic lifestyle of Synchytrium endobioticum.</title>
        <authorList>
            <person name="van de Vossenberg B.T.L.H."/>
            <person name="Warris S."/>
            <person name="Nguyen H.D.T."/>
            <person name="van Gent-Pelzer M.P.E."/>
            <person name="Joly D.L."/>
            <person name="van de Geest H.C."/>
            <person name="Bonants P.J.M."/>
            <person name="Smith D.S."/>
            <person name="Levesque C.A."/>
            <person name="van der Lee T.A.J."/>
        </authorList>
    </citation>
    <scope>NUCLEOTIDE SEQUENCE [LARGE SCALE GENOMIC DNA]</scope>
    <source>
        <strain evidence="14 17">LEV6574</strain>
        <strain evidence="15 16">MB42</strain>
    </source>
</reference>
<evidence type="ECO:0000256" key="7">
    <source>
        <dbReference type="ARBA" id="ARBA00022927"/>
    </source>
</evidence>
<dbReference type="VEuPathDB" id="FungiDB:SeMB42_g01930"/>
<evidence type="ECO:0000256" key="8">
    <source>
        <dbReference type="ARBA" id="ARBA00023054"/>
    </source>
</evidence>
<keyword evidence="2 10" id="KW-0813">Transport</keyword>
<keyword evidence="3" id="KW-0479">Metal-binding</keyword>
<dbReference type="AlphaFoldDB" id="A0A507DAD2"/>
<dbReference type="PROSITE" id="PS50199">
    <property type="entry name" value="ZF_RANBP2_2"/>
    <property type="match status" value="1"/>
</dbReference>
<dbReference type="Gene3D" id="2.30.30.380">
    <property type="entry name" value="Zn-finger domain of Sec23/24"/>
    <property type="match status" value="1"/>
</dbReference>